<organism evidence="1 2">
    <name type="scientific">Cylicocyclus nassatus</name>
    <name type="common">Nematode worm</name>
    <dbReference type="NCBI Taxonomy" id="53992"/>
    <lineage>
        <taxon>Eukaryota</taxon>
        <taxon>Metazoa</taxon>
        <taxon>Ecdysozoa</taxon>
        <taxon>Nematoda</taxon>
        <taxon>Chromadorea</taxon>
        <taxon>Rhabditida</taxon>
        <taxon>Rhabditina</taxon>
        <taxon>Rhabditomorpha</taxon>
        <taxon>Strongyloidea</taxon>
        <taxon>Strongylidae</taxon>
        <taxon>Cylicocyclus</taxon>
    </lineage>
</organism>
<sequence length="100" mass="11625">LLLSKKKEETCTPVPIFHKANYRRLYFGEIYNTTGYYFYNAYAYADYCVTPEGECLGVLEIQEYVDIFGFHFYDKAGREDATDSGLEQRFYIAGIEIVTP</sequence>
<evidence type="ECO:0000313" key="1">
    <source>
        <dbReference type="EMBL" id="CAJ0591366.1"/>
    </source>
</evidence>
<feature type="non-terminal residue" evidence="1">
    <location>
        <position position="1"/>
    </location>
</feature>
<evidence type="ECO:0000313" key="2">
    <source>
        <dbReference type="Proteomes" id="UP001176961"/>
    </source>
</evidence>
<keyword evidence="2" id="KW-1185">Reference proteome</keyword>
<proteinExistence type="predicted"/>
<accession>A0AA36GJ70</accession>
<gene>
    <name evidence="1" type="ORF">CYNAS_LOCUS3349</name>
</gene>
<comment type="caution">
    <text evidence="1">The sequence shown here is derived from an EMBL/GenBank/DDBJ whole genome shotgun (WGS) entry which is preliminary data.</text>
</comment>
<protein>
    <submittedName>
        <fullName evidence="1">Uncharacterized protein</fullName>
    </submittedName>
</protein>
<name>A0AA36GJ70_CYLNA</name>
<dbReference type="AlphaFoldDB" id="A0AA36GJ70"/>
<dbReference type="Proteomes" id="UP001176961">
    <property type="component" value="Unassembled WGS sequence"/>
</dbReference>
<dbReference type="EMBL" id="CATQJL010000001">
    <property type="protein sequence ID" value="CAJ0591366.1"/>
    <property type="molecule type" value="Genomic_DNA"/>
</dbReference>
<reference evidence="1" key="1">
    <citation type="submission" date="2023-07" db="EMBL/GenBank/DDBJ databases">
        <authorList>
            <consortium name="CYATHOMIX"/>
        </authorList>
    </citation>
    <scope>NUCLEOTIDE SEQUENCE</scope>
    <source>
        <strain evidence="1">N/A</strain>
    </source>
</reference>